<comment type="subcellular location">
    <subcellularLocation>
        <location evidence="1">Membrane</location>
        <topology evidence="1">Multi-pass membrane protein</topology>
    </subcellularLocation>
</comment>
<evidence type="ECO:0000313" key="9">
    <source>
        <dbReference type="Proteomes" id="UP000679498"/>
    </source>
</evidence>
<evidence type="ECO:0000256" key="1">
    <source>
        <dbReference type="ARBA" id="ARBA00004141"/>
    </source>
</evidence>
<gene>
    <name evidence="8" type="ORF">KKI46_07990</name>
</gene>
<dbReference type="PANTHER" id="PTHR31272">
    <property type="entry name" value="CYTOCHROME C-TYPE BIOGENESIS PROTEIN HI_1454-RELATED"/>
    <property type="match status" value="1"/>
</dbReference>
<evidence type="ECO:0000256" key="4">
    <source>
        <dbReference type="ARBA" id="ARBA00022989"/>
    </source>
</evidence>
<dbReference type="Pfam" id="PF02683">
    <property type="entry name" value="DsbD_TM"/>
    <property type="match status" value="1"/>
</dbReference>
<feature type="transmembrane region" description="Helical" evidence="6">
    <location>
        <begin position="89"/>
        <end position="112"/>
    </location>
</feature>
<evidence type="ECO:0000313" key="8">
    <source>
        <dbReference type="EMBL" id="QWB31571.1"/>
    </source>
</evidence>
<feature type="transmembrane region" description="Helical" evidence="6">
    <location>
        <begin position="6"/>
        <end position="35"/>
    </location>
</feature>
<evidence type="ECO:0000256" key="3">
    <source>
        <dbReference type="ARBA" id="ARBA00022692"/>
    </source>
</evidence>
<feature type="transmembrane region" description="Helical" evidence="6">
    <location>
        <begin position="56"/>
        <end position="77"/>
    </location>
</feature>
<dbReference type="EMBL" id="CP075897">
    <property type="protein sequence ID" value="QWB31571.1"/>
    <property type="molecule type" value="Genomic_DNA"/>
</dbReference>
<proteinExistence type="inferred from homology"/>
<evidence type="ECO:0000256" key="2">
    <source>
        <dbReference type="ARBA" id="ARBA00006143"/>
    </source>
</evidence>
<accession>A0ABX8GDP7</accession>
<keyword evidence="4 6" id="KW-1133">Transmembrane helix</keyword>
<name>A0ABX8GDP7_EXIAC</name>
<evidence type="ECO:0000256" key="6">
    <source>
        <dbReference type="SAM" id="Phobius"/>
    </source>
</evidence>
<keyword evidence="5 6" id="KW-0472">Membrane</keyword>
<evidence type="ECO:0000256" key="5">
    <source>
        <dbReference type="ARBA" id="ARBA00023136"/>
    </source>
</evidence>
<feature type="transmembrane region" description="Helical" evidence="6">
    <location>
        <begin position="163"/>
        <end position="185"/>
    </location>
</feature>
<keyword evidence="3 6" id="KW-0812">Transmembrane</keyword>
<reference evidence="8 9" key="1">
    <citation type="submission" date="2021-05" db="EMBL/GenBank/DDBJ databases">
        <title>Biocontrol using Exiguobacterium acetylicum SI17 against litchi downy blight caused by Peronophythora litchii.</title>
        <authorList>
            <person name="Zheng L."/>
        </authorList>
    </citation>
    <scope>NUCLEOTIDE SEQUENCE [LARGE SCALE GENOMIC DNA]</scope>
    <source>
        <strain evidence="8 9">SI17</strain>
    </source>
</reference>
<organism evidence="8 9">
    <name type="scientific">Exiguobacterium acetylicum</name>
    <name type="common">Brevibacterium acetylicum</name>
    <dbReference type="NCBI Taxonomy" id="41170"/>
    <lineage>
        <taxon>Bacteria</taxon>
        <taxon>Bacillati</taxon>
        <taxon>Bacillota</taxon>
        <taxon>Bacilli</taxon>
        <taxon>Bacillales</taxon>
        <taxon>Bacillales Family XII. Incertae Sedis</taxon>
        <taxon>Exiguobacterium</taxon>
    </lineage>
</organism>
<feature type="domain" description="Cytochrome C biogenesis protein transmembrane" evidence="7">
    <location>
        <begin position="6"/>
        <end position="187"/>
    </location>
</feature>
<dbReference type="Proteomes" id="UP000679498">
    <property type="component" value="Chromosome"/>
</dbReference>
<feature type="transmembrane region" description="Helical" evidence="6">
    <location>
        <begin position="124"/>
        <end position="157"/>
    </location>
</feature>
<evidence type="ECO:0000259" key="7">
    <source>
        <dbReference type="Pfam" id="PF02683"/>
    </source>
</evidence>
<sequence length="233" mass="26056">MMELSFLLAFGAGFLSFISPCCLALYPVFLSYITGISVTELKENKKWNWNGVPHTFVFLLGFSSVFLVMGFSTSYLADFFIVYKDVLRMSGALILFIFGVILTGLWTPIFLLKERRMNLGKRKRGYIGTFIVGVGSAAGWTPCTGPILAGVIALIATNPSNGFLYMLFYVLGFSIPFFLMSFLVGKSRYLMNYSSKVMKIGGWFMILLGIILYFDGLTKLTTILIDFTGFRGF</sequence>
<comment type="similarity">
    <text evidence="2">Belongs to the DsbD family.</text>
</comment>
<feature type="transmembrane region" description="Helical" evidence="6">
    <location>
        <begin position="197"/>
        <end position="214"/>
    </location>
</feature>
<dbReference type="InterPro" id="IPR003834">
    <property type="entry name" value="Cyt_c_assmbl_TM_dom"/>
</dbReference>
<protein>
    <submittedName>
        <fullName evidence="8">Cytochrome c biogenesis protein CcdA</fullName>
    </submittedName>
</protein>
<keyword evidence="9" id="KW-1185">Reference proteome</keyword>
<dbReference type="InterPro" id="IPR051790">
    <property type="entry name" value="Cytochrome_c-biogenesis_DsbD"/>
</dbReference>
<dbReference type="PANTHER" id="PTHR31272:SF4">
    <property type="entry name" value="CYTOCHROME C-TYPE BIOGENESIS PROTEIN HI_1454-RELATED"/>
    <property type="match status" value="1"/>
</dbReference>